<dbReference type="CDD" id="cd05794">
    <property type="entry name" value="S1_EF-P_repeat_2"/>
    <property type="match status" value="1"/>
</dbReference>
<comment type="caution">
    <text evidence="3">The sequence shown here is derived from an EMBL/GenBank/DDBJ whole genome shotgun (WGS) entry which is preliminary data.</text>
</comment>
<dbReference type="RefSeq" id="WP_338363912.1">
    <property type="nucleotide sequence ID" value="NZ_CAWVOK010000018.1"/>
</dbReference>
<keyword evidence="3" id="KW-0648">Protein biosynthesis</keyword>
<dbReference type="InterPro" id="IPR001059">
    <property type="entry name" value="Transl_elong_P/YeiP_cen"/>
</dbReference>
<keyword evidence="3" id="KW-0251">Elongation factor</keyword>
<dbReference type="InterPro" id="IPR015365">
    <property type="entry name" value="Elong-fact-P_C"/>
</dbReference>
<dbReference type="Proteomes" id="UP001314181">
    <property type="component" value="Unassembled WGS sequence"/>
</dbReference>
<dbReference type="SMART" id="SM00841">
    <property type="entry name" value="Elong-fact-P_C"/>
    <property type="match status" value="1"/>
</dbReference>
<sequence>MSSRVTEVRVGNFIKLPKDNVDNIYCITNIEYTMKGRGSSSYDLHLRIVAGNDVGKSNVRKRLSASDKVDILFVEERNYEYLYSYDDLIVFMCIDPVEQIDLRSSIIGDRVVFLEPGMNVAVLFCESIPISIKLPTKLVVDIEEAEPVIKGQTASASSKVAIIKNGIKIMVPQFIKAGDKVIISTTDLSYISRA</sequence>
<dbReference type="Pfam" id="PF01132">
    <property type="entry name" value="EFP"/>
    <property type="match status" value="1"/>
</dbReference>
<dbReference type="PIRSF" id="PIRSF005901">
    <property type="entry name" value="EF-P"/>
    <property type="match status" value="1"/>
</dbReference>
<proteinExistence type="predicted"/>
<dbReference type="PANTHER" id="PTHR30053:SF14">
    <property type="entry name" value="TRANSLATION ELONGATION FACTOR KOW-LIKE DOMAIN-CONTAINING PROTEIN"/>
    <property type="match status" value="1"/>
</dbReference>
<dbReference type="InterPro" id="IPR012340">
    <property type="entry name" value="NA-bd_OB-fold"/>
</dbReference>
<dbReference type="SMART" id="SM01185">
    <property type="entry name" value="EFP"/>
    <property type="match status" value="1"/>
</dbReference>
<reference evidence="3 4" key="1">
    <citation type="submission" date="2024-01" db="EMBL/GenBank/DDBJ databases">
        <authorList>
            <person name="Kunselman E."/>
        </authorList>
    </citation>
    <scope>NUCLEOTIDE SEQUENCE [LARGE SCALE GENOMIC DNA]</scope>
    <source>
        <strain evidence="3">2 abalone samples</strain>
    </source>
</reference>
<feature type="domain" description="Elongation factor P C-terminal" evidence="1">
    <location>
        <begin position="138"/>
        <end position="193"/>
    </location>
</feature>
<evidence type="ECO:0000259" key="2">
    <source>
        <dbReference type="SMART" id="SM01185"/>
    </source>
</evidence>
<dbReference type="Pfam" id="PF09285">
    <property type="entry name" value="Elong-fact-P_C"/>
    <property type="match status" value="1"/>
</dbReference>
<dbReference type="InterPro" id="IPR020599">
    <property type="entry name" value="Transl_elong_fac_P/YeiP"/>
</dbReference>
<feature type="domain" description="Translation elongation factor P/YeiP central" evidence="2">
    <location>
        <begin position="76"/>
        <end position="130"/>
    </location>
</feature>
<keyword evidence="4" id="KW-1185">Reference proteome</keyword>
<dbReference type="Gene3D" id="2.40.50.140">
    <property type="entry name" value="Nucleic acid-binding proteins"/>
    <property type="match status" value="2"/>
</dbReference>
<evidence type="ECO:0000259" key="1">
    <source>
        <dbReference type="SMART" id="SM00841"/>
    </source>
</evidence>
<dbReference type="PANTHER" id="PTHR30053">
    <property type="entry name" value="ELONGATION FACTOR P"/>
    <property type="match status" value="1"/>
</dbReference>
<accession>A0ABM9N822</accession>
<dbReference type="GO" id="GO:0003746">
    <property type="term" value="F:translation elongation factor activity"/>
    <property type="evidence" value="ECO:0007669"/>
    <property type="project" value="UniProtKB-KW"/>
</dbReference>
<evidence type="ECO:0000313" key="4">
    <source>
        <dbReference type="Proteomes" id="UP001314181"/>
    </source>
</evidence>
<organism evidence="3 4">
    <name type="scientific">Candidatus Xenohaliotis californiensis</name>
    <dbReference type="NCBI Taxonomy" id="84677"/>
    <lineage>
        <taxon>Bacteria</taxon>
        <taxon>Pseudomonadati</taxon>
        <taxon>Pseudomonadota</taxon>
        <taxon>Alphaproteobacteria</taxon>
        <taxon>Rickettsiales</taxon>
        <taxon>Anaplasmataceae</taxon>
        <taxon>Candidatus Xenohaliotis</taxon>
    </lineage>
</organism>
<gene>
    <name evidence="3" type="ORF">CAXC1_260012</name>
</gene>
<dbReference type="SUPFAM" id="SSF50249">
    <property type="entry name" value="Nucleic acid-binding proteins"/>
    <property type="match status" value="2"/>
</dbReference>
<evidence type="ECO:0000313" key="3">
    <source>
        <dbReference type="EMBL" id="CAK8162903.1"/>
    </source>
</evidence>
<dbReference type="EMBL" id="CAWVOK010000018">
    <property type="protein sequence ID" value="CAK8162903.1"/>
    <property type="molecule type" value="Genomic_DNA"/>
</dbReference>
<dbReference type="InterPro" id="IPR013852">
    <property type="entry name" value="Transl_elong_P/YeiP_CS"/>
</dbReference>
<protein>
    <submittedName>
        <fullName evidence="3">Elongation factor P</fullName>
    </submittedName>
</protein>
<name>A0ABM9N822_9RICK</name>
<dbReference type="PROSITE" id="PS01275">
    <property type="entry name" value="EFP"/>
    <property type="match status" value="1"/>
</dbReference>